<dbReference type="PANTHER" id="PTHR30595">
    <property type="entry name" value="GLPR-RELATED TRANSCRIPTIONAL REPRESSOR"/>
    <property type="match status" value="1"/>
</dbReference>
<dbReference type="Gene3D" id="3.30.565.60">
    <property type="match status" value="1"/>
</dbReference>
<evidence type="ECO:0000313" key="2">
    <source>
        <dbReference type="EMBL" id="VUX16703.1"/>
    </source>
</evidence>
<evidence type="ECO:0000259" key="1">
    <source>
        <dbReference type="Pfam" id="PF04326"/>
    </source>
</evidence>
<evidence type="ECO:0000313" key="3">
    <source>
        <dbReference type="Proteomes" id="UP000398619"/>
    </source>
</evidence>
<dbReference type="PANTHER" id="PTHR30595:SF6">
    <property type="entry name" value="SCHLAFEN ALBA-2 DOMAIN-CONTAINING PROTEIN"/>
    <property type="match status" value="1"/>
</dbReference>
<dbReference type="Pfam" id="PF13749">
    <property type="entry name" value="HATPase_c_4"/>
    <property type="match status" value="1"/>
</dbReference>
<dbReference type="Gene3D" id="3.30.950.30">
    <property type="entry name" value="Schlafen, AAA domain"/>
    <property type="match status" value="1"/>
</dbReference>
<dbReference type="AlphaFoldDB" id="A0A564UB17"/>
<dbReference type="Proteomes" id="UP000398619">
    <property type="component" value="Unassembled WGS sequence"/>
</dbReference>
<dbReference type="EMBL" id="CABHNM010000054">
    <property type="protein sequence ID" value="VUX16703.1"/>
    <property type="molecule type" value="Genomic_DNA"/>
</dbReference>
<accession>A0A564UB17</accession>
<dbReference type="InterPro" id="IPR038461">
    <property type="entry name" value="Schlafen_AlbA_2_dom_sf"/>
</dbReference>
<dbReference type="InterPro" id="IPR007421">
    <property type="entry name" value="Schlafen_AlbA_2_dom"/>
</dbReference>
<dbReference type="RefSeq" id="WP_005342566.1">
    <property type="nucleotide sequence ID" value="NZ_CABHNM010000054.1"/>
</dbReference>
<dbReference type="Pfam" id="PF04326">
    <property type="entry name" value="SLFN_AlbA_2"/>
    <property type="match status" value="1"/>
</dbReference>
<name>A0A564UB17_9FIRM</name>
<organism evidence="2 3">
    <name type="scientific">Dorea longicatena</name>
    <dbReference type="NCBI Taxonomy" id="88431"/>
    <lineage>
        <taxon>Bacteria</taxon>
        <taxon>Bacillati</taxon>
        <taxon>Bacillota</taxon>
        <taxon>Clostridia</taxon>
        <taxon>Lachnospirales</taxon>
        <taxon>Lachnospiraceae</taxon>
        <taxon>Dorea</taxon>
    </lineage>
</organism>
<feature type="domain" description="Schlafen AlbA-2" evidence="1">
    <location>
        <begin position="8"/>
        <end position="126"/>
    </location>
</feature>
<dbReference type="InterPro" id="IPR038475">
    <property type="entry name" value="RecG_C_sf"/>
</dbReference>
<gene>
    <name evidence="2" type="ORF">DLSSTS7063_02308</name>
</gene>
<protein>
    <submittedName>
        <fullName evidence="2">Divergent AAA domain protein</fullName>
    </submittedName>
</protein>
<reference evidence="2 3" key="1">
    <citation type="submission" date="2019-07" db="EMBL/GenBank/DDBJ databases">
        <authorList>
            <person name="Hibberd C M."/>
            <person name="Gehrig L. J."/>
            <person name="Chang H.-W."/>
            <person name="Venkatesh S."/>
        </authorList>
    </citation>
    <scope>NUCLEOTIDE SEQUENCE [LARGE SCALE GENOMIC DNA]</scope>
    <source>
        <strain evidence="2">Dorea_longicatena_SSTS_Bg7063</strain>
    </source>
</reference>
<sequence>MTIHNGAEATRIDYKLSLEKEKPKSWLKSVSAFANTSGGHIYFGYTDDTHTAVGLDDVQAVASKISELITNRISPNIRFELTEIVSDTNGRNCLDLFVSNGPNYPYYYVHEKTKEAYVRHGDRSVIATTAELNNLILKGQNRTYDSLPSCYKLSDVSFTLLKATYKKETGEEFILPRDLISMGFVEEDDTVTNAGLLLCDQGFIRQSKIVCTRWKGTEKGSIDGDALDDREFSDASIITLLNDAEAFIRNNSKNAWTIRGMRREEKSDYPFKAVREVLVNALIHRDYQIVGTEVHVDIYDDRLEITSPGGMLNGSRIQDLDLKRVPSMRRNEIISDIFGRLHYMDRRGSGIGRIINSYTDFTEKPVFYSNEFYFQVVLPNRSVADPAQLNLDLYSESQFNDEKTQFSNEKTQLTNRKLNSDKDWELIYFKEKLIEQIDNAFRSKTINQIEQLFNRYRYDYSFNRRNIAEMFCISENGASGFIKKCLEKNIIKKEKIDSYRFVNKQNE</sequence>
<proteinExistence type="predicted"/>